<reference evidence="2" key="1">
    <citation type="submission" date="2021-03" db="EMBL/GenBank/DDBJ databases">
        <title>Comparative genomics and phylogenomic investigation of the class Geoglossomycetes provide insights into ecological specialization and systematics.</title>
        <authorList>
            <person name="Melie T."/>
            <person name="Pirro S."/>
            <person name="Miller A.N."/>
            <person name="Quandt A."/>
        </authorList>
    </citation>
    <scope>NUCLEOTIDE SEQUENCE</scope>
    <source>
        <strain evidence="2">GBOQ0MN5Z8</strain>
    </source>
</reference>
<dbReference type="GO" id="GO:0016787">
    <property type="term" value="F:hydrolase activity"/>
    <property type="evidence" value="ECO:0007669"/>
    <property type="project" value="InterPro"/>
</dbReference>
<dbReference type="InterPro" id="IPR029052">
    <property type="entry name" value="Metallo-depent_PP-like"/>
</dbReference>
<feature type="domain" description="Calcineurin-like phosphoesterase" evidence="1">
    <location>
        <begin position="23"/>
        <end position="221"/>
    </location>
</feature>
<gene>
    <name evidence="2" type="ORF">FGG08_000382</name>
</gene>
<dbReference type="AlphaFoldDB" id="A0A9P8I3Z7"/>
<dbReference type="PANTHER" id="PTHR37844">
    <property type="entry name" value="SER/THR PROTEIN PHOSPHATASE SUPERFAMILY (AFU_ORTHOLOGUE AFUA_1G14840)"/>
    <property type="match status" value="1"/>
</dbReference>
<organism evidence="2 3">
    <name type="scientific">Glutinoglossum americanum</name>
    <dbReference type="NCBI Taxonomy" id="1670608"/>
    <lineage>
        <taxon>Eukaryota</taxon>
        <taxon>Fungi</taxon>
        <taxon>Dikarya</taxon>
        <taxon>Ascomycota</taxon>
        <taxon>Pezizomycotina</taxon>
        <taxon>Geoglossomycetes</taxon>
        <taxon>Geoglossales</taxon>
        <taxon>Geoglossaceae</taxon>
        <taxon>Glutinoglossum</taxon>
    </lineage>
</organism>
<dbReference type="PANTHER" id="PTHR37844:SF2">
    <property type="entry name" value="SER_THR PROTEIN PHOSPHATASE SUPERFAMILY (AFU_ORTHOLOGUE AFUA_1G14840)"/>
    <property type="match status" value="1"/>
</dbReference>
<dbReference type="SUPFAM" id="SSF56300">
    <property type="entry name" value="Metallo-dependent phosphatases"/>
    <property type="match status" value="1"/>
</dbReference>
<accession>A0A9P8I3Z7</accession>
<dbReference type="Pfam" id="PF00149">
    <property type="entry name" value="Metallophos"/>
    <property type="match status" value="1"/>
</dbReference>
<protein>
    <recommendedName>
        <fullName evidence="1">Calcineurin-like phosphoesterase domain-containing protein</fullName>
    </recommendedName>
</protein>
<dbReference type="Gene3D" id="3.60.21.10">
    <property type="match status" value="1"/>
</dbReference>
<evidence type="ECO:0000259" key="1">
    <source>
        <dbReference type="Pfam" id="PF00149"/>
    </source>
</evidence>
<sequence length="266" mass="30529">MSDLHLETHPSYNFKLKQSVPYLALLGDIGHVGDDLLFSFLEKQLGHYWVVFFLLGNHDPSHLSWASAKRRVQDFATKMDRLRSKSTIGKFVFLDQTRYDLNDKLTILGCTLFSRVAPEQSAAVATRLVDFRNITNWTVRNHIDAHLSDLRWLNTQVSEISRAEPHRQIAIFTHHSPSMDRRSIDQAHKNSEVTSGFATDLGNEECWKSPSVVMWAFGHTHFNCDFVDELGKRVVTNQKGYYSVPKESFEMTKPFVVGRDEEGRAD</sequence>
<dbReference type="OrthoDB" id="550558at2759"/>
<keyword evidence="3" id="KW-1185">Reference proteome</keyword>
<proteinExistence type="predicted"/>
<name>A0A9P8I3Z7_9PEZI</name>
<dbReference type="EMBL" id="JAGHQL010000004">
    <property type="protein sequence ID" value="KAH0545551.1"/>
    <property type="molecule type" value="Genomic_DNA"/>
</dbReference>
<evidence type="ECO:0000313" key="2">
    <source>
        <dbReference type="EMBL" id="KAH0545551.1"/>
    </source>
</evidence>
<dbReference type="InterPro" id="IPR004843">
    <property type="entry name" value="Calcineurin-like_PHP"/>
</dbReference>
<evidence type="ECO:0000313" key="3">
    <source>
        <dbReference type="Proteomes" id="UP000698800"/>
    </source>
</evidence>
<dbReference type="Proteomes" id="UP000698800">
    <property type="component" value="Unassembled WGS sequence"/>
</dbReference>
<comment type="caution">
    <text evidence="2">The sequence shown here is derived from an EMBL/GenBank/DDBJ whole genome shotgun (WGS) entry which is preliminary data.</text>
</comment>